<evidence type="ECO:0000256" key="8">
    <source>
        <dbReference type="ARBA" id="ARBA00022833"/>
    </source>
</evidence>
<keyword evidence="6" id="KW-0732">Signal</keyword>
<dbReference type="GO" id="GO:0005615">
    <property type="term" value="C:extracellular space"/>
    <property type="evidence" value="ECO:0007669"/>
    <property type="project" value="InterPro"/>
</dbReference>
<evidence type="ECO:0000259" key="14">
    <source>
        <dbReference type="Pfam" id="PF05922"/>
    </source>
</evidence>
<name>A0A0K6GGF6_9AGAM</name>
<dbReference type="InterPro" id="IPR011096">
    <property type="entry name" value="FTP_domain"/>
</dbReference>
<evidence type="ECO:0000256" key="5">
    <source>
        <dbReference type="ARBA" id="ARBA00022723"/>
    </source>
</evidence>
<keyword evidence="17" id="KW-1185">Reference proteome</keyword>
<comment type="cofactor">
    <cofactor evidence="12">
        <name>Zn(2+)</name>
        <dbReference type="ChEBI" id="CHEBI:29105"/>
    </cofactor>
    <text evidence="12">Binds 1 zinc ion per subunit.</text>
</comment>
<dbReference type="EC" id="3.4.24.-" evidence="13"/>
<dbReference type="InterPro" id="IPR050371">
    <property type="entry name" value="Fungal_virulence_M36"/>
</dbReference>
<feature type="active site" evidence="11">
    <location>
        <position position="359"/>
    </location>
</feature>
<dbReference type="GO" id="GO:0004222">
    <property type="term" value="F:metalloendopeptidase activity"/>
    <property type="evidence" value="ECO:0007669"/>
    <property type="project" value="InterPro"/>
</dbReference>
<evidence type="ECO:0000259" key="15">
    <source>
        <dbReference type="Pfam" id="PF07504"/>
    </source>
</evidence>
<dbReference type="InterPro" id="IPR001842">
    <property type="entry name" value="Peptidase_M36"/>
</dbReference>
<dbReference type="Pfam" id="PF05922">
    <property type="entry name" value="Inhibitor_I9"/>
    <property type="match status" value="1"/>
</dbReference>
<evidence type="ECO:0000256" key="7">
    <source>
        <dbReference type="ARBA" id="ARBA00022801"/>
    </source>
</evidence>
<accession>A0A0K6GGF6</accession>
<evidence type="ECO:0000256" key="13">
    <source>
        <dbReference type="RuleBase" id="RU364017"/>
    </source>
</evidence>
<evidence type="ECO:0000256" key="6">
    <source>
        <dbReference type="ARBA" id="ARBA00022729"/>
    </source>
</evidence>
<dbReference type="SUPFAM" id="SSF54897">
    <property type="entry name" value="Protease propeptides/inhibitors"/>
    <property type="match status" value="1"/>
</dbReference>
<dbReference type="Pfam" id="PF02128">
    <property type="entry name" value="Peptidase_M36"/>
    <property type="match status" value="2"/>
</dbReference>
<keyword evidence="4 13" id="KW-0645">Protease</keyword>
<evidence type="ECO:0000256" key="12">
    <source>
        <dbReference type="PIRSR" id="PIRSR601842-2"/>
    </source>
</evidence>
<keyword evidence="8 12" id="KW-0862">Zinc</keyword>
<keyword evidence="9 13" id="KW-0482">Metalloprotease</keyword>
<dbReference type="InterPro" id="IPR010259">
    <property type="entry name" value="S8pro/Inhibitor_I9"/>
</dbReference>
<reference evidence="16 17" key="1">
    <citation type="submission" date="2015-07" db="EMBL/GenBank/DDBJ databases">
        <authorList>
            <person name="Noorani M."/>
        </authorList>
    </citation>
    <scope>NUCLEOTIDE SEQUENCE [LARGE SCALE GENOMIC DNA]</scope>
    <source>
        <strain evidence="16">BBA 69670</strain>
    </source>
</reference>
<dbReference type="GO" id="GO:0006508">
    <property type="term" value="P:proteolysis"/>
    <property type="evidence" value="ECO:0007669"/>
    <property type="project" value="UniProtKB-KW"/>
</dbReference>
<dbReference type="Pfam" id="PF07504">
    <property type="entry name" value="FTP"/>
    <property type="match status" value="1"/>
</dbReference>
<dbReference type="Proteomes" id="UP000044841">
    <property type="component" value="Unassembled WGS sequence"/>
</dbReference>
<dbReference type="InterPro" id="IPR027268">
    <property type="entry name" value="Peptidase_M4/M1_CTD_sf"/>
</dbReference>
<organism evidence="16 17">
    <name type="scientific">Rhizoctonia solani</name>
    <dbReference type="NCBI Taxonomy" id="456999"/>
    <lineage>
        <taxon>Eukaryota</taxon>
        <taxon>Fungi</taxon>
        <taxon>Dikarya</taxon>
        <taxon>Basidiomycota</taxon>
        <taxon>Agaricomycotina</taxon>
        <taxon>Agaricomycetes</taxon>
        <taxon>Cantharellales</taxon>
        <taxon>Ceratobasidiaceae</taxon>
        <taxon>Rhizoctonia</taxon>
    </lineage>
</organism>
<dbReference type="PANTHER" id="PTHR33478:SF1">
    <property type="entry name" value="EXTRACELLULAR METALLOPROTEINASE MEP"/>
    <property type="match status" value="1"/>
</dbReference>
<dbReference type="Gene3D" id="3.10.170.10">
    <property type="match status" value="1"/>
</dbReference>
<keyword evidence="7 13" id="KW-0378">Hydrolase</keyword>
<keyword evidence="3 13" id="KW-0964">Secreted</keyword>
<evidence type="ECO:0000313" key="16">
    <source>
        <dbReference type="EMBL" id="CUA77697.1"/>
    </source>
</evidence>
<dbReference type="PANTHER" id="PTHR33478">
    <property type="entry name" value="EXTRACELLULAR METALLOPROTEINASE MEP"/>
    <property type="match status" value="1"/>
</dbReference>
<feature type="domain" description="Inhibitor I9" evidence="14">
    <location>
        <begin position="17"/>
        <end position="89"/>
    </location>
</feature>
<comment type="similarity">
    <text evidence="2 13">Belongs to the peptidase M36 family.</text>
</comment>
<gene>
    <name evidence="16" type="ORF">RSOLAG22IIIB_06734</name>
</gene>
<protein>
    <recommendedName>
        <fullName evidence="13">Extracellular metalloproteinase</fullName>
        <ecNumber evidence="13">3.4.24.-</ecNumber>
    </recommendedName>
    <alternativeName>
        <fullName evidence="13">Fungalysin</fullName>
    </alternativeName>
</protein>
<keyword evidence="5 12" id="KW-0479">Metal-binding</keyword>
<dbReference type="GO" id="GO:0008270">
    <property type="term" value="F:zinc ion binding"/>
    <property type="evidence" value="ECO:0007669"/>
    <property type="project" value="InterPro"/>
</dbReference>
<proteinExistence type="inferred from homology"/>
<evidence type="ECO:0000256" key="4">
    <source>
        <dbReference type="ARBA" id="ARBA00022670"/>
    </source>
</evidence>
<evidence type="ECO:0000256" key="2">
    <source>
        <dbReference type="ARBA" id="ARBA00006006"/>
    </source>
</evidence>
<dbReference type="EMBL" id="CYGV01001856">
    <property type="protein sequence ID" value="CUA77697.1"/>
    <property type="molecule type" value="Genomic_DNA"/>
</dbReference>
<evidence type="ECO:0000313" key="17">
    <source>
        <dbReference type="Proteomes" id="UP000044841"/>
    </source>
</evidence>
<evidence type="ECO:0000256" key="3">
    <source>
        <dbReference type="ARBA" id="ARBA00022525"/>
    </source>
</evidence>
<evidence type="ECO:0000256" key="10">
    <source>
        <dbReference type="ARBA" id="ARBA00023145"/>
    </source>
</evidence>
<evidence type="ECO:0000256" key="9">
    <source>
        <dbReference type="ARBA" id="ARBA00023049"/>
    </source>
</evidence>
<dbReference type="Gene3D" id="1.10.390.10">
    <property type="entry name" value="Neutral Protease Domain 2"/>
    <property type="match status" value="1"/>
</dbReference>
<evidence type="ECO:0000256" key="1">
    <source>
        <dbReference type="ARBA" id="ARBA00004613"/>
    </source>
</evidence>
<feature type="domain" description="FTP" evidence="15">
    <location>
        <begin position="149"/>
        <end position="183"/>
    </location>
</feature>
<keyword evidence="10 13" id="KW-0865">Zymogen</keyword>
<dbReference type="AlphaFoldDB" id="A0A0K6GGF6"/>
<sequence>MITIPIFRPSQDALPDKYIVRLKDDANREKHLMWLQQQNPDCDDGSYKCEIIYEYQATNGYGATLVGPVLVALTKCEDVKAISQDRQVRWCKLPAIALLIAQGAPWDVHSHRTTHSTYAAGVAHPFAKRGIPSTHEEAAREFLAEKLVAHEYFRQSINGIPIANAVANVEFKGNRAISYGVSFSIAAATPGLTENDAIANAEAALEGTYNNHPVLPEYFARDSRHIVLTYVVEVRNYETHEWHEAFVDAHSGEVVNVISFGALCQCVYVANMMDDLFYCYGFTESAFNFQYHNTGKGGAQNDQVYQLSVQVSKKTVFNDAAFFIPGDGVNGELRLYLWNKTTLYRDIAFDNHLFKLVDEYTHGLAGRLVSGNCRQTTAESAAADFTLGTYVNPKSLRHYLYSTGITTDPLTYGSLQTRTEIHAAGEVWANI</sequence>
<feature type="binding site" evidence="12">
    <location>
        <position position="362"/>
    </location>
    <ligand>
        <name>Zn(2+)</name>
        <dbReference type="ChEBI" id="CHEBI:29105"/>
        <note>catalytic</note>
    </ligand>
</feature>
<evidence type="ECO:0000256" key="11">
    <source>
        <dbReference type="PIRSR" id="PIRSR601842-1"/>
    </source>
</evidence>
<comment type="subcellular location">
    <subcellularLocation>
        <location evidence="1 13">Secreted</location>
    </subcellularLocation>
</comment>
<dbReference type="SUPFAM" id="SSF55486">
    <property type="entry name" value="Metalloproteases ('zincins'), catalytic domain"/>
    <property type="match status" value="1"/>
</dbReference>